<comment type="caution">
    <text evidence="1">The sequence shown here is derived from an EMBL/GenBank/DDBJ whole genome shotgun (WGS) entry which is preliminary data.</text>
</comment>
<protein>
    <submittedName>
        <fullName evidence="1">Uncharacterized protein</fullName>
    </submittedName>
</protein>
<name>A0ABT4QBP4_9BACL</name>
<gene>
    <name evidence="1" type="ORF">O9H85_18120</name>
</gene>
<keyword evidence="2" id="KW-1185">Reference proteome</keyword>
<sequence length="48" mass="5284">MFPQAVEVFTAKTLVKPGVLDRMFAKELERLNGLSGVAAQWSPMGYAQ</sequence>
<dbReference type="Proteomes" id="UP001527882">
    <property type="component" value="Unassembled WGS sequence"/>
</dbReference>
<organism evidence="1 2">
    <name type="scientific">Paenibacillus gyeongsangnamensis</name>
    <dbReference type="NCBI Taxonomy" id="3388067"/>
    <lineage>
        <taxon>Bacteria</taxon>
        <taxon>Bacillati</taxon>
        <taxon>Bacillota</taxon>
        <taxon>Bacilli</taxon>
        <taxon>Bacillales</taxon>
        <taxon>Paenibacillaceae</taxon>
        <taxon>Paenibacillus</taxon>
    </lineage>
</organism>
<reference evidence="1 2" key="1">
    <citation type="submission" date="2022-12" db="EMBL/GenBank/DDBJ databases">
        <title>Draft genome sequence of Paenibacillus sp. dW9.</title>
        <authorList>
            <person name="Choi E.-W."/>
            <person name="Kim D.-U."/>
        </authorList>
    </citation>
    <scope>NUCLEOTIDE SEQUENCE [LARGE SCALE GENOMIC DNA]</scope>
    <source>
        <strain evidence="2">dW9</strain>
    </source>
</reference>
<dbReference type="EMBL" id="JAQAGZ010000011">
    <property type="protein sequence ID" value="MCZ8514309.1"/>
    <property type="molecule type" value="Genomic_DNA"/>
</dbReference>
<accession>A0ABT4QBP4</accession>
<proteinExistence type="predicted"/>
<evidence type="ECO:0000313" key="2">
    <source>
        <dbReference type="Proteomes" id="UP001527882"/>
    </source>
</evidence>
<evidence type="ECO:0000313" key="1">
    <source>
        <dbReference type="EMBL" id="MCZ8514309.1"/>
    </source>
</evidence>